<keyword evidence="4" id="KW-1185">Reference proteome</keyword>
<evidence type="ECO:0000256" key="2">
    <source>
        <dbReference type="SAM" id="MobiDB-lite"/>
    </source>
</evidence>
<dbReference type="GeneID" id="105045908"/>
<reference evidence="5" key="1">
    <citation type="submission" date="2025-08" db="UniProtKB">
        <authorList>
            <consortium name="RefSeq"/>
        </authorList>
    </citation>
    <scope>IDENTIFICATION</scope>
</reference>
<evidence type="ECO:0000259" key="3">
    <source>
        <dbReference type="PROSITE" id="PS51222"/>
    </source>
</evidence>
<dbReference type="PANTHER" id="PTHR46034:SF7">
    <property type="entry name" value="INFLUENZA VIRUS NS1A-BINDING PROTEIN"/>
    <property type="match status" value="1"/>
</dbReference>
<protein>
    <submittedName>
        <fullName evidence="5">Uncharacterized protein LOC105045908 isoform X1</fullName>
    </submittedName>
</protein>
<dbReference type="RefSeq" id="XP_019706510.1">
    <property type="nucleotide sequence ID" value="XM_019850951.2"/>
</dbReference>
<dbReference type="SMART" id="SM00767">
    <property type="entry name" value="DCD"/>
    <property type="match status" value="1"/>
</dbReference>
<dbReference type="InParanoid" id="A0A6J0PJP2"/>
<feature type="region of interest" description="Disordered" evidence="2">
    <location>
        <begin position="247"/>
        <end position="268"/>
    </location>
</feature>
<dbReference type="PROSITE" id="PS51222">
    <property type="entry name" value="DCD"/>
    <property type="match status" value="1"/>
</dbReference>
<dbReference type="Pfam" id="PF01344">
    <property type="entry name" value="Kelch_1"/>
    <property type="match status" value="5"/>
</dbReference>
<dbReference type="PANTHER" id="PTHR46034">
    <property type="match status" value="1"/>
</dbReference>
<dbReference type="FunCoup" id="A0A6J0PJP2">
    <property type="interactions" value="1475"/>
</dbReference>
<dbReference type="InterPro" id="IPR006652">
    <property type="entry name" value="Kelch_1"/>
</dbReference>
<keyword evidence="1" id="KW-0175">Coiled coil</keyword>
<evidence type="ECO:0000256" key="1">
    <source>
        <dbReference type="SAM" id="Coils"/>
    </source>
</evidence>
<gene>
    <name evidence="5" type="primary">LOC105045908</name>
</gene>
<dbReference type="Gene3D" id="2.120.10.80">
    <property type="entry name" value="Kelch-type beta propeller"/>
    <property type="match status" value="1"/>
</dbReference>
<dbReference type="Proteomes" id="UP000504607">
    <property type="component" value="Chromosome 5"/>
</dbReference>
<name>A0A6J0PJP2_ELAGV</name>
<evidence type="ECO:0000313" key="5">
    <source>
        <dbReference type="RefSeq" id="XP_019706510.1"/>
    </source>
</evidence>
<dbReference type="SUPFAM" id="SSF117281">
    <property type="entry name" value="Kelch motif"/>
    <property type="match status" value="1"/>
</dbReference>
<evidence type="ECO:0000313" key="4">
    <source>
        <dbReference type="Proteomes" id="UP000504607"/>
    </source>
</evidence>
<dbReference type="Pfam" id="PF10539">
    <property type="entry name" value="Dev_Cell_Death"/>
    <property type="match status" value="1"/>
</dbReference>
<feature type="compositionally biased region" description="Polar residues" evidence="2">
    <location>
        <begin position="253"/>
        <end position="262"/>
    </location>
</feature>
<feature type="coiled-coil region" evidence="1">
    <location>
        <begin position="390"/>
        <end position="445"/>
    </location>
</feature>
<dbReference type="InterPro" id="IPR013989">
    <property type="entry name" value="Dev_and_cell_death_domain"/>
</dbReference>
<dbReference type="AlphaFoldDB" id="A0A6J0PJP2"/>
<dbReference type="KEGG" id="egu:105045908"/>
<dbReference type="SMART" id="SM00612">
    <property type="entry name" value="Kelch"/>
    <property type="match status" value="6"/>
</dbReference>
<organism evidence="4 5">
    <name type="scientific">Elaeis guineensis var. tenera</name>
    <name type="common">Oil palm</name>
    <dbReference type="NCBI Taxonomy" id="51953"/>
    <lineage>
        <taxon>Eukaryota</taxon>
        <taxon>Viridiplantae</taxon>
        <taxon>Streptophyta</taxon>
        <taxon>Embryophyta</taxon>
        <taxon>Tracheophyta</taxon>
        <taxon>Spermatophyta</taxon>
        <taxon>Magnoliopsida</taxon>
        <taxon>Liliopsida</taxon>
        <taxon>Arecaceae</taxon>
        <taxon>Arecoideae</taxon>
        <taxon>Cocoseae</taxon>
        <taxon>Elaeidinae</taxon>
        <taxon>Elaeis</taxon>
    </lineage>
</organism>
<accession>A0A6J0PJP2</accession>
<dbReference type="OrthoDB" id="45365at2759"/>
<sequence>MLLQTPQRPWLQHRFRTIYQHKMGQRKNAYSTSLPSNSSVFARNLRKNDLGGVIFGCKHNTIAECLSKQLFGLPFSHFSYVRNIEEGLPLFLFNYSDRKLHGIFEAASRGQLNANSYAWTDGGAERTPFPAQVAIHVKMRYQPLTEDRFKKILVDNYYTNQHFWFELDHAQARALIALFKSSSYPISTKLTPSMSNKTRLLIPSPATTGNTSGNMERTYAKVCELKKDLESDVEMVVEKFASLGWDDEDLEPGSSSKTSSNAPDDMENKEPELFSVWDEWTEKNEVANDSSASIYLDKENQMLQGQQSSNEKLAPDMEMVLFKLKELSAERQHINSFANECNADRVIPYGPVPIEVHENNEQIAEDCPILDENEDTAATTNLVQGNVEVVKLLMLVIKELQERTANLEKKQVESDREIHQLGDLVKESGRKLQRLKDHVKELEAKIDPSTIVDDSLNNFVEQCLGSEDVIYLIGGFNGLSWLSALDSFSPSLDLLTPLEPLNSARSYASAVALDGSIYVFGGGDGHLWYNTVECYNPRLNAWSLCPNLTREKGSLGGATLNAKIYAIGGGDGTEIFSDVEMFDPALGKWINDQSMLQKRFAPAAAELNGVLYAVGGYDGKDYLKSAERFDPREAFWTKIASMSTRRGCHSVAVFNEKLYAIGGFDGEEMVSSVETYDPRMPSWIMAEPMNSSRGYAATAVLDGSLFVIGGIKGQDNILDTIECYKEQGGWSNSGLRAIGRRCFCSAIVL</sequence>
<dbReference type="GO" id="GO:0034976">
    <property type="term" value="P:response to endoplasmic reticulum stress"/>
    <property type="evidence" value="ECO:0007669"/>
    <property type="project" value="InterPro"/>
</dbReference>
<dbReference type="InterPro" id="IPR044832">
    <property type="entry name" value="NRP-like"/>
</dbReference>
<proteinExistence type="predicted"/>
<feature type="domain" description="DCD" evidence="3">
    <location>
        <begin position="48"/>
        <end position="181"/>
    </location>
</feature>
<dbReference type="InterPro" id="IPR015915">
    <property type="entry name" value="Kelch-typ_b-propeller"/>
</dbReference>